<dbReference type="PIRSF" id="PIRSF015894">
    <property type="entry name" value="Skb1_MeTrfase"/>
    <property type="match status" value="1"/>
</dbReference>
<keyword evidence="3 4" id="KW-0949">S-adenosyl-L-methionine</keyword>
<dbReference type="EMBL" id="CAXAMN010018113">
    <property type="protein sequence ID" value="CAK9051866.1"/>
    <property type="molecule type" value="Genomic_DNA"/>
</dbReference>
<evidence type="ECO:0000259" key="6">
    <source>
        <dbReference type="Pfam" id="PF17285"/>
    </source>
</evidence>
<dbReference type="Pfam" id="PF17286">
    <property type="entry name" value="PRMT5_C"/>
    <property type="match status" value="1"/>
</dbReference>
<feature type="domain" description="PRMT5 TIM barrel" evidence="6">
    <location>
        <begin position="9"/>
        <end position="119"/>
    </location>
</feature>
<name>A0ABP0MK72_9DINO</name>
<evidence type="ECO:0000313" key="8">
    <source>
        <dbReference type="EMBL" id="CAK9051866.1"/>
    </source>
</evidence>
<reference evidence="8 9" key="1">
    <citation type="submission" date="2024-02" db="EMBL/GenBank/DDBJ databases">
        <authorList>
            <person name="Chen Y."/>
            <person name="Shah S."/>
            <person name="Dougan E. K."/>
            <person name="Thang M."/>
            <person name="Chan C."/>
        </authorList>
    </citation>
    <scope>NUCLEOTIDE SEQUENCE [LARGE SCALE GENOMIC DNA]</scope>
</reference>
<evidence type="ECO:0000256" key="4">
    <source>
        <dbReference type="PIRNR" id="PIRNR015894"/>
    </source>
</evidence>
<keyword evidence="9" id="KW-1185">Reference proteome</keyword>
<dbReference type="InterPro" id="IPR007857">
    <property type="entry name" value="Arg_MeTrfase_PRMT5"/>
</dbReference>
<evidence type="ECO:0000259" key="5">
    <source>
        <dbReference type="Pfam" id="PF05185"/>
    </source>
</evidence>
<feature type="domain" description="PRMT5 arginine-N-methyltransferase" evidence="5">
    <location>
        <begin position="170"/>
        <end position="259"/>
    </location>
</feature>
<keyword evidence="1 4" id="KW-0489">Methyltransferase</keyword>
<gene>
    <name evidence="8" type="ORF">CCMP2556_LOCUS26240</name>
</gene>
<dbReference type="InterPro" id="IPR025799">
    <property type="entry name" value="Arg_MeTrfase"/>
</dbReference>
<keyword evidence="2 4" id="KW-0808">Transferase</keyword>
<feature type="domain" description="PRMT5 arginine-N-methyltransferase" evidence="5">
    <location>
        <begin position="125"/>
        <end position="165"/>
    </location>
</feature>
<accession>A0ABP0MK72</accession>
<dbReference type="PANTHER" id="PTHR10738:SF0">
    <property type="entry name" value="PROTEIN ARGININE N-METHYLTRANSFERASE 5"/>
    <property type="match status" value="1"/>
</dbReference>
<comment type="caution">
    <text evidence="8">The sequence shown here is derived from an EMBL/GenBank/DDBJ whole genome shotgun (WGS) entry which is preliminary data.</text>
</comment>
<dbReference type="SUPFAM" id="SSF53335">
    <property type="entry name" value="S-adenosyl-L-methionine-dependent methyltransferases"/>
    <property type="match status" value="2"/>
</dbReference>
<dbReference type="Gene3D" id="3.20.20.150">
    <property type="entry name" value="Divalent-metal-dependent TIM barrel enzymes"/>
    <property type="match status" value="1"/>
</dbReference>
<dbReference type="Gene3D" id="2.70.160.11">
    <property type="entry name" value="Hnrnp arginine n-methyltransferase1"/>
    <property type="match status" value="1"/>
</dbReference>
<dbReference type="InterPro" id="IPR035247">
    <property type="entry name" value="PRMT5_TIM"/>
</dbReference>
<feature type="domain" description="PRMT5 oligomerisation" evidence="7">
    <location>
        <begin position="393"/>
        <end position="528"/>
    </location>
</feature>
<dbReference type="Gene3D" id="3.40.50.150">
    <property type="entry name" value="Vaccinia Virus protein VP39"/>
    <property type="match status" value="1"/>
</dbReference>
<evidence type="ECO:0000313" key="9">
    <source>
        <dbReference type="Proteomes" id="UP001642484"/>
    </source>
</evidence>
<dbReference type="InterPro" id="IPR035248">
    <property type="entry name" value="PRMT5_C"/>
</dbReference>
<dbReference type="InterPro" id="IPR029063">
    <property type="entry name" value="SAM-dependent_MTases_sf"/>
</dbReference>
<evidence type="ECO:0000259" key="7">
    <source>
        <dbReference type="Pfam" id="PF17286"/>
    </source>
</evidence>
<evidence type="ECO:0000256" key="2">
    <source>
        <dbReference type="ARBA" id="ARBA00022679"/>
    </source>
</evidence>
<evidence type="ECO:0000256" key="3">
    <source>
        <dbReference type="ARBA" id="ARBA00022691"/>
    </source>
</evidence>
<evidence type="ECO:0000256" key="1">
    <source>
        <dbReference type="ARBA" id="ARBA00022603"/>
    </source>
</evidence>
<dbReference type="InterPro" id="IPR035075">
    <property type="entry name" value="PRMT5"/>
</dbReference>
<dbReference type="Pfam" id="PF17285">
    <property type="entry name" value="PRMT5_TIM"/>
    <property type="match status" value="1"/>
</dbReference>
<dbReference type="Proteomes" id="UP001642484">
    <property type="component" value="Unassembled WGS sequence"/>
</dbReference>
<protein>
    <recommendedName>
        <fullName evidence="4">Protein arginine N-methyltransferase</fullName>
    </recommendedName>
</protein>
<proteinExistence type="inferred from homology"/>
<dbReference type="PANTHER" id="PTHR10738">
    <property type="entry name" value="PROTEIN ARGININE N-METHYLTRANSFERASE 5"/>
    <property type="match status" value="1"/>
</dbReference>
<dbReference type="Pfam" id="PF05185">
    <property type="entry name" value="PRMT5"/>
    <property type="match status" value="2"/>
</dbReference>
<sequence>MLARCAELQVDGWNSWNALRLLCDQNPRLQVCLELTEDLPETDRELHRWLAEPVRSVIIPTDAFLTNKQGFPVLSKRHKAFLLQLFRNKVQVILQGLPEGAKETETEKYLHYVARLFQSRPAPTAQEQFETPYHDWLQAPLQPLQDNLESQTYETFEKDPVKCRTHGTRTRQAMVVGAGRGPLVVAVGGAQVKIWAVEKNPNAVVTLRHRCAVEEWTNVEVIGEDMRFWDAPRKADLIVSELLGSFGDNELSPECLDGAGPRQGEGPPPRTEASVGLGVFFLILIEPSFRLKPGVVGSIRSNPSDSGAFAVMPIGNLVVANPKKPTMLCGDHRAVRFLLLDGAGQQKTSTGQSALDVAQAANEQGSHDVVIDLLKMPSAQRFLEPDGACIPSKYTSSLTPVTTHKLWNDVKNYNDLAHFETAYVVKFHQAFYPTSQVEKCFEFSHPNWELSSNDRYAQIEFTSEVDALVHGFAGYFHCELYAGLSVSINPESYSEGMFSWSGRLDGPRFPIYFPLRTPVNLKRGEKLTSSGRPAW</sequence>
<dbReference type="CDD" id="cd02440">
    <property type="entry name" value="AdoMet_MTases"/>
    <property type="match status" value="1"/>
</dbReference>
<comment type="similarity">
    <text evidence="4">Belongs to the class I-like SAM-binding methyltransferase superfamily.</text>
</comment>
<organism evidence="8 9">
    <name type="scientific">Durusdinium trenchii</name>
    <dbReference type="NCBI Taxonomy" id="1381693"/>
    <lineage>
        <taxon>Eukaryota</taxon>
        <taxon>Sar</taxon>
        <taxon>Alveolata</taxon>
        <taxon>Dinophyceae</taxon>
        <taxon>Suessiales</taxon>
        <taxon>Symbiodiniaceae</taxon>
        <taxon>Durusdinium</taxon>
    </lineage>
</organism>